<dbReference type="Gene3D" id="3.40.50.2300">
    <property type="match status" value="1"/>
</dbReference>
<dbReference type="Proteomes" id="UP001295463">
    <property type="component" value="Chromosome"/>
</dbReference>
<dbReference type="InterPro" id="IPR000160">
    <property type="entry name" value="GGDEF_dom"/>
</dbReference>
<accession>A0ABM9DB87</accession>
<dbReference type="PANTHER" id="PTHR45138">
    <property type="entry name" value="REGULATORY COMPONENTS OF SENSORY TRANSDUCTION SYSTEM"/>
    <property type="match status" value="1"/>
</dbReference>
<dbReference type="InterPro" id="IPR043128">
    <property type="entry name" value="Rev_trsase/Diguanyl_cyclase"/>
</dbReference>
<name>A0ABM9DB87_9BACT</name>
<dbReference type="InterPro" id="IPR001789">
    <property type="entry name" value="Sig_transdc_resp-reg_receiver"/>
</dbReference>
<dbReference type="SMART" id="SM00267">
    <property type="entry name" value="GGDEF"/>
    <property type="match status" value="1"/>
</dbReference>
<dbReference type="InterPro" id="IPR011006">
    <property type="entry name" value="CheY-like_superfamily"/>
</dbReference>
<dbReference type="Pfam" id="PF00072">
    <property type="entry name" value="Response_reg"/>
    <property type="match status" value="1"/>
</dbReference>
<comment type="catalytic activity">
    <reaction evidence="2">
        <text>2 GTP = 3',3'-c-di-GMP + 2 diphosphate</text>
        <dbReference type="Rhea" id="RHEA:24898"/>
        <dbReference type="ChEBI" id="CHEBI:33019"/>
        <dbReference type="ChEBI" id="CHEBI:37565"/>
        <dbReference type="ChEBI" id="CHEBI:58805"/>
        <dbReference type="EC" id="2.7.7.65"/>
    </reaction>
</comment>
<evidence type="ECO:0000256" key="2">
    <source>
        <dbReference type="ARBA" id="ARBA00034247"/>
    </source>
</evidence>
<dbReference type="PROSITE" id="PS50110">
    <property type="entry name" value="RESPONSE_REGULATORY"/>
    <property type="match status" value="1"/>
</dbReference>
<protein>
    <recommendedName>
        <fullName evidence="1">diguanylate cyclase</fullName>
        <ecNumber evidence="1">2.7.7.65</ecNumber>
    </recommendedName>
</protein>
<reference evidence="6 7" key="1">
    <citation type="submission" date="2022-03" db="EMBL/GenBank/DDBJ databases">
        <authorList>
            <person name="Koch H."/>
        </authorList>
    </citation>
    <scope>NUCLEOTIDE SEQUENCE [LARGE SCALE GENOMIC DNA]</scope>
    <source>
        <strain evidence="6 7">G1</strain>
    </source>
</reference>
<dbReference type="InterPro" id="IPR050469">
    <property type="entry name" value="Diguanylate_Cyclase"/>
</dbReference>
<feature type="domain" description="Response regulatory" evidence="4">
    <location>
        <begin position="4"/>
        <end position="122"/>
    </location>
</feature>
<evidence type="ECO:0000256" key="3">
    <source>
        <dbReference type="PROSITE-ProRule" id="PRU00169"/>
    </source>
</evidence>
<dbReference type="EC" id="2.7.7.65" evidence="1"/>
<dbReference type="CDD" id="cd01949">
    <property type="entry name" value="GGDEF"/>
    <property type="match status" value="1"/>
</dbReference>
<feature type="domain" description="GGDEF" evidence="5">
    <location>
        <begin position="172"/>
        <end position="306"/>
    </location>
</feature>
<evidence type="ECO:0000313" key="6">
    <source>
        <dbReference type="EMBL" id="CAH2032506.1"/>
    </source>
</evidence>
<keyword evidence="3" id="KW-0597">Phosphoprotein</keyword>
<evidence type="ECO:0000313" key="7">
    <source>
        <dbReference type="Proteomes" id="UP001295463"/>
    </source>
</evidence>
<dbReference type="SUPFAM" id="SSF55073">
    <property type="entry name" value="Nucleotide cyclase"/>
    <property type="match status" value="1"/>
</dbReference>
<dbReference type="PANTHER" id="PTHR45138:SF9">
    <property type="entry name" value="DIGUANYLATE CYCLASE DGCM-RELATED"/>
    <property type="match status" value="1"/>
</dbReference>
<dbReference type="RefSeq" id="WP_305733253.1">
    <property type="nucleotide sequence ID" value="NZ_OW150024.1"/>
</dbReference>
<dbReference type="PROSITE" id="PS50887">
    <property type="entry name" value="GGDEF"/>
    <property type="match status" value="1"/>
</dbReference>
<keyword evidence="7" id="KW-1185">Reference proteome</keyword>
<evidence type="ECO:0000256" key="1">
    <source>
        <dbReference type="ARBA" id="ARBA00012528"/>
    </source>
</evidence>
<organism evidence="6 7">
    <name type="scientific">Trichlorobacter ammonificans</name>
    <dbReference type="NCBI Taxonomy" id="2916410"/>
    <lineage>
        <taxon>Bacteria</taxon>
        <taxon>Pseudomonadati</taxon>
        <taxon>Thermodesulfobacteriota</taxon>
        <taxon>Desulfuromonadia</taxon>
        <taxon>Geobacterales</taxon>
        <taxon>Geobacteraceae</taxon>
        <taxon>Trichlorobacter</taxon>
    </lineage>
</organism>
<dbReference type="InterPro" id="IPR029787">
    <property type="entry name" value="Nucleotide_cyclase"/>
</dbReference>
<dbReference type="EMBL" id="OW150024">
    <property type="protein sequence ID" value="CAH2032506.1"/>
    <property type="molecule type" value="Genomic_DNA"/>
</dbReference>
<dbReference type="Pfam" id="PF00990">
    <property type="entry name" value="GGDEF"/>
    <property type="match status" value="1"/>
</dbReference>
<evidence type="ECO:0000259" key="4">
    <source>
        <dbReference type="PROSITE" id="PS50110"/>
    </source>
</evidence>
<evidence type="ECO:0000259" key="5">
    <source>
        <dbReference type="PROSITE" id="PS50887"/>
    </source>
</evidence>
<gene>
    <name evidence="6" type="ORF">GEAMG1_2670</name>
</gene>
<proteinExistence type="predicted"/>
<dbReference type="NCBIfam" id="TIGR00254">
    <property type="entry name" value="GGDEF"/>
    <property type="match status" value="1"/>
</dbReference>
<dbReference type="SUPFAM" id="SSF52172">
    <property type="entry name" value="CheY-like"/>
    <property type="match status" value="1"/>
</dbReference>
<dbReference type="SMART" id="SM00448">
    <property type="entry name" value="REC"/>
    <property type="match status" value="1"/>
</dbReference>
<dbReference type="Gene3D" id="3.30.70.270">
    <property type="match status" value="1"/>
</dbReference>
<sequence>MADSVLIIDDSVAVREKIISILEAHDLFSRYYEAEDGLEGFKKLLASPVDIVLCDLEMPRMDGFKFLGMLKGRPEVSDTPVIILTGNNEREMKLKGLDQGACDFLTKPFDPEELVARMKVHLKIKHLQDDLKRSNELLLELSNTDHLTGLFNRRYLMEALEREVQRAQRHNGTVSLIMMDIDHFKKINDTHGHLQGDVVLQKVAMLLQRELRTYDIAARYGGEEFVAVLPDTSLKEAFNVADRVRLSIQGIRFAGSLAGERITASFGIAALAPPTSDDIDDLLRTADDALYRAKESGRNCVIVNDPGSAA</sequence>
<feature type="modified residue" description="4-aspartylphosphate" evidence="3">
    <location>
        <position position="55"/>
    </location>
</feature>